<evidence type="ECO:0000256" key="2">
    <source>
        <dbReference type="ARBA" id="ARBA00022692"/>
    </source>
</evidence>
<feature type="domain" description="Ribophorin II C-terminal" evidence="8">
    <location>
        <begin position="199"/>
        <end position="288"/>
    </location>
</feature>
<dbReference type="InterPro" id="IPR008814">
    <property type="entry name" value="Swp1"/>
</dbReference>
<feature type="transmembrane region" description="Helical" evidence="7">
    <location>
        <begin position="24"/>
        <end position="44"/>
    </location>
</feature>
<name>A0AAE9WI37_9SCHI</name>
<evidence type="ECO:0000256" key="6">
    <source>
        <dbReference type="ARBA" id="ARBA00023136"/>
    </source>
</evidence>
<evidence type="ECO:0000256" key="1">
    <source>
        <dbReference type="ARBA" id="ARBA00004477"/>
    </source>
</evidence>
<dbReference type="PANTHER" id="PTHR12640">
    <property type="entry name" value="RIBOPHORIN II"/>
    <property type="match status" value="1"/>
</dbReference>
<feature type="transmembrane region" description="Helical" evidence="7">
    <location>
        <begin position="274"/>
        <end position="291"/>
    </location>
</feature>
<keyword evidence="10" id="KW-1185">Reference proteome</keyword>
<evidence type="ECO:0000313" key="10">
    <source>
        <dbReference type="Proteomes" id="UP001212411"/>
    </source>
</evidence>
<keyword evidence="5 7" id="KW-1133">Transmembrane helix</keyword>
<evidence type="ECO:0000256" key="4">
    <source>
        <dbReference type="ARBA" id="ARBA00022824"/>
    </source>
</evidence>
<gene>
    <name evidence="9" type="primary">swp1</name>
    <name evidence="9" type="ORF">SOMG_04186</name>
</gene>
<dbReference type="InterPro" id="IPR056790">
    <property type="entry name" value="Ribophorin_II_C"/>
</dbReference>
<keyword evidence="2 7" id="KW-0812">Transmembrane</keyword>
<accession>A0AAE9WI37</accession>
<dbReference type="KEGG" id="som:SOMG_04186"/>
<evidence type="ECO:0000313" key="9">
    <source>
        <dbReference type="EMBL" id="WBW75156.1"/>
    </source>
</evidence>
<feature type="transmembrane region" description="Helical" evidence="7">
    <location>
        <begin position="249"/>
        <end position="267"/>
    </location>
</feature>
<evidence type="ECO:0000256" key="3">
    <source>
        <dbReference type="ARBA" id="ARBA00022729"/>
    </source>
</evidence>
<evidence type="ECO:0000256" key="7">
    <source>
        <dbReference type="SAM" id="Phobius"/>
    </source>
</evidence>
<dbReference type="GeneID" id="80877662"/>
<dbReference type="Proteomes" id="UP001212411">
    <property type="component" value="Chromosome 3"/>
</dbReference>
<feature type="transmembrane region" description="Helical" evidence="7">
    <location>
        <begin position="209"/>
        <end position="229"/>
    </location>
</feature>
<dbReference type="Pfam" id="PF25147">
    <property type="entry name" value="Ribophorin_II_C"/>
    <property type="match status" value="1"/>
</dbReference>
<comment type="subcellular location">
    <subcellularLocation>
        <location evidence="1">Endoplasmic reticulum membrane</location>
        <topology evidence="1">Multi-pass membrane protein</topology>
    </subcellularLocation>
</comment>
<evidence type="ECO:0000256" key="5">
    <source>
        <dbReference type="ARBA" id="ARBA00022989"/>
    </source>
</evidence>
<dbReference type="AlphaFoldDB" id="A0AAE9WI37"/>
<organism evidence="9 10">
    <name type="scientific">Schizosaccharomyces osmophilus</name>
    <dbReference type="NCBI Taxonomy" id="2545709"/>
    <lineage>
        <taxon>Eukaryota</taxon>
        <taxon>Fungi</taxon>
        <taxon>Dikarya</taxon>
        <taxon>Ascomycota</taxon>
        <taxon>Taphrinomycotina</taxon>
        <taxon>Schizosaccharomycetes</taxon>
        <taxon>Schizosaccharomycetales</taxon>
        <taxon>Schizosaccharomycetaceae</taxon>
        <taxon>Schizosaccharomyces</taxon>
    </lineage>
</organism>
<proteinExistence type="predicted"/>
<evidence type="ECO:0000259" key="8">
    <source>
        <dbReference type="Pfam" id="PF25147"/>
    </source>
</evidence>
<protein>
    <submittedName>
        <fullName evidence="9">Oligosaccharyltransferase delta subunit Swp1</fullName>
    </submittedName>
</protein>
<dbReference type="RefSeq" id="XP_056039399.1">
    <property type="nucleotide sequence ID" value="XM_056182973.1"/>
</dbReference>
<reference evidence="9 10" key="1">
    <citation type="journal article" date="2023" name="G3 (Bethesda)">
        <title>A high-quality reference genome for the fission yeast Schizosaccharomyces osmophilus.</title>
        <authorList>
            <person name="Jia G.S."/>
            <person name="Zhang W.C."/>
            <person name="Liang Y."/>
            <person name="Liu X.H."/>
            <person name="Rhind N."/>
            <person name="Pidoux A."/>
            <person name="Brysch-Herzberg M."/>
            <person name="Du L.L."/>
        </authorList>
    </citation>
    <scope>NUCLEOTIDE SEQUENCE [LARGE SCALE GENOMIC DNA]</scope>
    <source>
        <strain evidence="9 10">CBS 15793</strain>
    </source>
</reference>
<keyword evidence="3" id="KW-0732">Signal</keyword>
<keyword evidence="6 7" id="KW-0472">Membrane</keyword>
<dbReference type="PANTHER" id="PTHR12640:SF0">
    <property type="entry name" value="DOLICHYL-DIPHOSPHOOLIGOSACCHARIDE--PROTEIN GLYCOSYLTRANSFERASE SUBUNIT 2"/>
    <property type="match status" value="1"/>
</dbReference>
<keyword evidence="4" id="KW-0256">Endoplasmic reticulum</keyword>
<dbReference type="GO" id="GO:0006487">
    <property type="term" value="P:protein N-linked glycosylation"/>
    <property type="evidence" value="ECO:0007669"/>
    <property type="project" value="TreeGrafter"/>
</dbReference>
<dbReference type="GO" id="GO:0008250">
    <property type="term" value="C:oligosaccharyltransferase complex"/>
    <property type="evidence" value="ECO:0007669"/>
    <property type="project" value="InterPro"/>
</dbReference>
<dbReference type="EMBL" id="CP115613">
    <property type="protein sequence ID" value="WBW75156.1"/>
    <property type="molecule type" value="Genomic_DNA"/>
</dbReference>
<sequence>MLEAESRFGFILPTTNPQDTQMRVISFVSLLCLVVGVLCSSWNAKEGVVKLLSPTGSIKTGSTNRFDDLNTFVELDSSLEDTLLVQFTCAIDDEVSVPHQAHILISDKKKPSASIVYPAQVNAKGDAVLKLPLSELPSELIQSEHGLLTTLMIGSFGDAAPSSISLGSLVFDSGSLPAFQAESSIEAETSPKPTILHTFAAPPKAANSFLSLVFSVAVAAVFVALLGVWMQFTGKTSVYSVSSSSLGHLLFFVSLAAAEGLLFFYWTSLTIFQLIRYSVFIFVAFAVSAKLL</sequence>